<comment type="caution">
    <text evidence="12">The sequence shown here is derived from an EMBL/GenBank/DDBJ whole genome shotgun (WGS) entry which is preliminary data.</text>
</comment>
<dbReference type="PANTHER" id="PTHR24034:SF200">
    <property type="entry name" value="EGF-LIKE AND EMI DOMAIN-CONTAINING PROTEIN 1"/>
    <property type="match status" value="1"/>
</dbReference>
<dbReference type="FunFam" id="2.10.25.10:FF:000028">
    <property type="entry name" value="Signal peptide, CUB domain and EGF-like domain-containing 2"/>
    <property type="match status" value="1"/>
</dbReference>
<evidence type="ECO:0000256" key="8">
    <source>
        <dbReference type="PROSITE-ProRule" id="PRU00076"/>
    </source>
</evidence>
<protein>
    <recommendedName>
        <fullName evidence="11">EGF-like domain-containing protein</fullName>
    </recommendedName>
</protein>
<sequence>MAAPCPSVPALLLPRLSISLVSLRPAGLLGWREGQTLGADALPGSPCVLDGPLTWALLKDVAPQPGVRGAQERPCSRGSSAAESASPPAECLESPRHVLRACTGGRVPYVGSIALWAGSGDNQEGPHPGFHLWPLAPVTSVLRWLEFEDGSLGGGRFYGAVVGGLESGVVVDDVGLSDGEAELETSALCSPCVTPTGRVFHTAEDLPLEIVFSPSGAMQSGIFRWHFEPIIAFPCEARSAVKASVVQARVPGPVAQLPQTRLVDACEQRASILRSPFFSGLGSWSPRWQSWHLEGVDLPEEHMPVPGAPGLLHICAARAAASYPRLLGSRVTPGVSLAHRCLRRRASYLPATLFCPPWSLPGLLEVGLEGEMRGEAARTSSTPLRSCRRCRGEEQVSGAGAGRRVVSDVDECQVHNGGCQHRCVNVPGSYLCDCRPGFRLHADGRTCLGKHPCPTGNGWLSSWPWLSPWTPELRGLTPLLLQLCAAECAMCGTRWPARCGPCQLHSHGGGSGR</sequence>
<keyword evidence="7" id="KW-0325">Glycoprotein</keyword>
<keyword evidence="4 10" id="KW-0732">Signal</keyword>
<dbReference type="InterPro" id="IPR001881">
    <property type="entry name" value="EGF-like_Ca-bd_dom"/>
</dbReference>
<dbReference type="Pfam" id="PF14670">
    <property type="entry name" value="FXa_inhibition"/>
    <property type="match status" value="1"/>
</dbReference>
<evidence type="ECO:0000256" key="3">
    <source>
        <dbReference type="ARBA" id="ARBA00022536"/>
    </source>
</evidence>
<reference evidence="12 13" key="1">
    <citation type="journal article" date="2020" name="Mol. Biol. Evol.">
        <title>Interspecific Gene Flow and the Evolution of Specialization in Black and White Rhinoceros.</title>
        <authorList>
            <person name="Moodley Y."/>
            <person name="Westbury M.V."/>
            <person name="Russo I.M."/>
            <person name="Gopalakrishnan S."/>
            <person name="Rakotoarivelo A."/>
            <person name="Olsen R.A."/>
            <person name="Prost S."/>
            <person name="Tunstall T."/>
            <person name="Ryder O.A."/>
            <person name="Dalen L."/>
            <person name="Bruford M.W."/>
        </authorList>
    </citation>
    <scope>NUCLEOTIDE SEQUENCE [LARGE SCALE GENOMIC DNA]</scope>
    <source>
        <strain evidence="12">SBR-YM</strain>
        <tissue evidence="12">Skin</tissue>
    </source>
</reference>
<proteinExistence type="predicted"/>
<keyword evidence="2" id="KW-0964">Secreted</keyword>
<feature type="compositionally biased region" description="Low complexity" evidence="9">
    <location>
        <begin position="79"/>
        <end position="88"/>
    </location>
</feature>
<evidence type="ECO:0000256" key="10">
    <source>
        <dbReference type="SAM" id="SignalP"/>
    </source>
</evidence>
<dbReference type="AlphaFoldDB" id="A0A7J7EP81"/>
<dbReference type="SUPFAM" id="SSF57196">
    <property type="entry name" value="EGF/Laminin"/>
    <property type="match status" value="1"/>
</dbReference>
<dbReference type="Gene3D" id="2.10.25.10">
    <property type="entry name" value="Laminin"/>
    <property type="match status" value="1"/>
</dbReference>
<feature type="signal peptide" evidence="10">
    <location>
        <begin position="1"/>
        <end position="19"/>
    </location>
</feature>
<dbReference type="SMART" id="SM00179">
    <property type="entry name" value="EGF_CA"/>
    <property type="match status" value="1"/>
</dbReference>
<dbReference type="GO" id="GO:0005509">
    <property type="term" value="F:calcium ion binding"/>
    <property type="evidence" value="ECO:0007669"/>
    <property type="project" value="InterPro"/>
</dbReference>
<feature type="domain" description="EGF-like" evidence="11">
    <location>
        <begin position="408"/>
        <end position="448"/>
    </location>
</feature>
<evidence type="ECO:0000256" key="2">
    <source>
        <dbReference type="ARBA" id="ARBA00022525"/>
    </source>
</evidence>
<dbReference type="SMART" id="SM00181">
    <property type="entry name" value="EGF"/>
    <property type="match status" value="1"/>
</dbReference>
<dbReference type="InterPro" id="IPR050751">
    <property type="entry name" value="ECM_structural_protein"/>
</dbReference>
<organism evidence="12 13">
    <name type="scientific">Diceros bicornis minor</name>
    <name type="common">South-central black rhinoceros</name>
    <dbReference type="NCBI Taxonomy" id="77932"/>
    <lineage>
        <taxon>Eukaryota</taxon>
        <taxon>Metazoa</taxon>
        <taxon>Chordata</taxon>
        <taxon>Craniata</taxon>
        <taxon>Vertebrata</taxon>
        <taxon>Euteleostomi</taxon>
        <taxon>Mammalia</taxon>
        <taxon>Eutheria</taxon>
        <taxon>Laurasiatheria</taxon>
        <taxon>Perissodactyla</taxon>
        <taxon>Rhinocerotidae</taxon>
        <taxon>Diceros</taxon>
    </lineage>
</organism>
<dbReference type="PROSITE" id="PS50026">
    <property type="entry name" value="EGF_3"/>
    <property type="match status" value="1"/>
</dbReference>
<keyword evidence="13" id="KW-1185">Reference proteome</keyword>
<evidence type="ECO:0000256" key="5">
    <source>
        <dbReference type="ARBA" id="ARBA00022737"/>
    </source>
</evidence>
<dbReference type="PROSITE" id="PS01186">
    <property type="entry name" value="EGF_2"/>
    <property type="match status" value="1"/>
</dbReference>
<evidence type="ECO:0000256" key="1">
    <source>
        <dbReference type="ARBA" id="ARBA00004613"/>
    </source>
</evidence>
<dbReference type="GO" id="GO:0005576">
    <property type="term" value="C:extracellular region"/>
    <property type="evidence" value="ECO:0007669"/>
    <property type="project" value="UniProtKB-SubCell"/>
</dbReference>
<name>A0A7J7EP81_DICBM</name>
<dbReference type="PROSITE" id="PS01187">
    <property type="entry name" value="EGF_CA"/>
    <property type="match status" value="1"/>
</dbReference>
<dbReference type="Proteomes" id="UP000551758">
    <property type="component" value="Unassembled WGS sequence"/>
</dbReference>
<dbReference type="PANTHER" id="PTHR24034">
    <property type="entry name" value="EGF-LIKE DOMAIN-CONTAINING PROTEIN"/>
    <property type="match status" value="1"/>
</dbReference>
<evidence type="ECO:0000256" key="9">
    <source>
        <dbReference type="SAM" id="MobiDB-lite"/>
    </source>
</evidence>
<gene>
    <name evidence="12" type="ORF">HPG69_008903</name>
</gene>
<dbReference type="InterPro" id="IPR000742">
    <property type="entry name" value="EGF"/>
</dbReference>
<keyword evidence="3 8" id="KW-0245">EGF-like domain</keyword>
<accession>A0A7J7EP81</accession>
<dbReference type="EMBL" id="JACDTQ010002535">
    <property type="protein sequence ID" value="KAF5917600.1"/>
    <property type="molecule type" value="Genomic_DNA"/>
</dbReference>
<evidence type="ECO:0000256" key="4">
    <source>
        <dbReference type="ARBA" id="ARBA00022729"/>
    </source>
</evidence>
<dbReference type="CDD" id="cd00054">
    <property type="entry name" value="EGF_CA"/>
    <property type="match status" value="1"/>
</dbReference>
<evidence type="ECO:0000313" key="13">
    <source>
        <dbReference type="Proteomes" id="UP000551758"/>
    </source>
</evidence>
<feature type="region of interest" description="Disordered" evidence="9">
    <location>
        <begin position="65"/>
        <end position="88"/>
    </location>
</feature>
<comment type="caution">
    <text evidence="8">Lacks conserved residue(s) required for the propagation of feature annotation.</text>
</comment>
<feature type="chain" id="PRO_5029879361" description="EGF-like domain-containing protein" evidence="10">
    <location>
        <begin position="20"/>
        <end position="513"/>
    </location>
</feature>
<dbReference type="InterPro" id="IPR000152">
    <property type="entry name" value="EGF-type_Asp/Asn_hydroxyl_site"/>
</dbReference>
<keyword evidence="5" id="KW-0677">Repeat</keyword>
<comment type="subcellular location">
    <subcellularLocation>
        <location evidence="1">Secreted</location>
    </subcellularLocation>
</comment>
<evidence type="ECO:0000256" key="7">
    <source>
        <dbReference type="ARBA" id="ARBA00023180"/>
    </source>
</evidence>
<dbReference type="PROSITE" id="PS00010">
    <property type="entry name" value="ASX_HYDROXYL"/>
    <property type="match status" value="1"/>
</dbReference>
<keyword evidence="6" id="KW-1015">Disulfide bond</keyword>
<evidence type="ECO:0000313" key="12">
    <source>
        <dbReference type="EMBL" id="KAF5917600.1"/>
    </source>
</evidence>
<evidence type="ECO:0000259" key="11">
    <source>
        <dbReference type="PROSITE" id="PS50026"/>
    </source>
</evidence>
<dbReference type="InterPro" id="IPR018097">
    <property type="entry name" value="EGF_Ca-bd_CS"/>
</dbReference>
<evidence type="ECO:0000256" key="6">
    <source>
        <dbReference type="ARBA" id="ARBA00023157"/>
    </source>
</evidence>